<evidence type="ECO:0000256" key="1">
    <source>
        <dbReference type="ARBA" id="ARBA00007274"/>
    </source>
</evidence>
<dbReference type="PROSITE" id="PS00101">
    <property type="entry name" value="HEXAPEP_TRANSFERASES"/>
    <property type="match status" value="1"/>
</dbReference>
<evidence type="ECO:0000313" key="5">
    <source>
        <dbReference type="Proteomes" id="UP001596253"/>
    </source>
</evidence>
<dbReference type="InterPro" id="IPR001451">
    <property type="entry name" value="Hexapep"/>
</dbReference>
<comment type="similarity">
    <text evidence="1">Belongs to the transferase hexapeptide repeat family.</text>
</comment>
<sequence>MTIFEKALAGEMLDRRVDPEVVKIDAIQVQTSRALAKLNQGVADADTIRTTFSQIIDRPIPSSSTILLPIHSDFGHHIWIGERVFINMNCTFVDVGGIEIQDDVLIGPNVQLVSVNHPLDRQPALRHRFYGRRVVIKRNAWLGAGVTVLPGVTIGENAVVGAGAVVTKDVPDNTVVAGVPAKIIKQLPTD</sequence>
<dbReference type="GO" id="GO:0016746">
    <property type="term" value="F:acyltransferase activity"/>
    <property type="evidence" value="ECO:0007669"/>
    <property type="project" value="UniProtKB-KW"/>
</dbReference>
<dbReference type="PANTHER" id="PTHR23416">
    <property type="entry name" value="SIALIC ACID SYNTHASE-RELATED"/>
    <property type="match status" value="1"/>
</dbReference>
<dbReference type="CDD" id="cd03357">
    <property type="entry name" value="LbH_MAT_GAT"/>
    <property type="match status" value="1"/>
</dbReference>
<keyword evidence="3" id="KW-0677">Repeat</keyword>
<evidence type="ECO:0000313" key="4">
    <source>
        <dbReference type="EMBL" id="MFC6164909.1"/>
    </source>
</evidence>
<dbReference type="Pfam" id="PF14602">
    <property type="entry name" value="Hexapep_2"/>
    <property type="match status" value="1"/>
</dbReference>
<name>A0ABW1R4U2_9LACO</name>
<dbReference type="RefSeq" id="WP_137639693.1">
    <property type="nucleotide sequence ID" value="NZ_BJDK01000009.1"/>
</dbReference>
<dbReference type="Gene3D" id="2.160.10.10">
    <property type="entry name" value="Hexapeptide repeat proteins"/>
    <property type="match status" value="1"/>
</dbReference>
<proteinExistence type="inferred from homology"/>
<evidence type="ECO:0000256" key="3">
    <source>
        <dbReference type="ARBA" id="ARBA00022737"/>
    </source>
</evidence>
<dbReference type="InterPro" id="IPR018357">
    <property type="entry name" value="Hexapep_transf_CS"/>
</dbReference>
<dbReference type="EMBL" id="JBHSSD010000041">
    <property type="protein sequence ID" value="MFC6164909.1"/>
    <property type="molecule type" value="Genomic_DNA"/>
</dbReference>
<dbReference type="EC" id="2.3.1.-" evidence="4"/>
<organism evidence="4 5">
    <name type="scientific">Lactiplantibacillus dongliensis</name>
    <dbReference type="NCBI Taxonomy" id="2559919"/>
    <lineage>
        <taxon>Bacteria</taxon>
        <taxon>Bacillati</taxon>
        <taxon>Bacillota</taxon>
        <taxon>Bacilli</taxon>
        <taxon>Lactobacillales</taxon>
        <taxon>Lactobacillaceae</taxon>
        <taxon>Lactiplantibacillus</taxon>
    </lineage>
</organism>
<evidence type="ECO:0000256" key="2">
    <source>
        <dbReference type="ARBA" id="ARBA00022679"/>
    </source>
</evidence>
<dbReference type="PANTHER" id="PTHR23416:SF23">
    <property type="entry name" value="ACETYLTRANSFERASE C18B11.09C-RELATED"/>
    <property type="match status" value="1"/>
</dbReference>
<dbReference type="InterPro" id="IPR051159">
    <property type="entry name" value="Hexapeptide_acetyltransf"/>
</dbReference>
<keyword evidence="5" id="KW-1185">Reference proteome</keyword>
<dbReference type="InterPro" id="IPR011004">
    <property type="entry name" value="Trimer_LpxA-like_sf"/>
</dbReference>
<gene>
    <name evidence="4" type="ORF">ACFP3T_09535</name>
</gene>
<keyword evidence="2 4" id="KW-0808">Transferase</keyword>
<dbReference type="SUPFAM" id="SSF51161">
    <property type="entry name" value="Trimeric LpxA-like enzymes"/>
    <property type="match status" value="1"/>
</dbReference>
<dbReference type="Proteomes" id="UP001596253">
    <property type="component" value="Unassembled WGS sequence"/>
</dbReference>
<accession>A0ABW1R4U2</accession>
<protein>
    <submittedName>
        <fullName evidence="4">Sugar O-acetyltransferase</fullName>
        <ecNumber evidence="4">2.3.1.-</ecNumber>
    </submittedName>
</protein>
<comment type="caution">
    <text evidence="4">The sequence shown here is derived from an EMBL/GenBank/DDBJ whole genome shotgun (WGS) entry which is preliminary data.</text>
</comment>
<keyword evidence="4" id="KW-0012">Acyltransferase</keyword>
<dbReference type="Pfam" id="PF00132">
    <property type="entry name" value="Hexapep"/>
    <property type="match status" value="1"/>
</dbReference>
<reference evidence="5" key="1">
    <citation type="journal article" date="2019" name="Int. J. Syst. Evol. Microbiol.">
        <title>The Global Catalogue of Microorganisms (GCM) 10K type strain sequencing project: providing services to taxonomists for standard genome sequencing and annotation.</title>
        <authorList>
            <consortium name="The Broad Institute Genomics Platform"/>
            <consortium name="The Broad Institute Genome Sequencing Center for Infectious Disease"/>
            <person name="Wu L."/>
            <person name="Ma J."/>
        </authorList>
    </citation>
    <scope>NUCLEOTIDE SEQUENCE [LARGE SCALE GENOMIC DNA]</scope>
    <source>
        <strain evidence="5">CCM 8932</strain>
    </source>
</reference>